<evidence type="ECO:0000313" key="5">
    <source>
        <dbReference type="Proteomes" id="UP001152797"/>
    </source>
</evidence>
<feature type="region of interest" description="Disordered" evidence="1">
    <location>
        <begin position="991"/>
        <end position="1020"/>
    </location>
</feature>
<evidence type="ECO:0000313" key="4">
    <source>
        <dbReference type="EMBL" id="CAL4769049.1"/>
    </source>
</evidence>
<accession>A0A9P1BXW2</accession>
<dbReference type="Pfam" id="PF07727">
    <property type="entry name" value="RVT_2"/>
    <property type="match status" value="1"/>
</dbReference>
<feature type="region of interest" description="Disordered" evidence="1">
    <location>
        <begin position="925"/>
        <end position="945"/>
    </location>
</feature>
<feature type="compositionally biased region" description="Polar residues" evidence="1">
    <location>
        <begin position="148"/>
        <end position="159"/>
    </location>
</feature>
<reference evidence="3" key="1">
    <citation type="submission" date="2022-10" db="EMBL/GenBank/DDBJ databases">
        <authorList>
            <person name="Chen Y."/>
            <person name="Dougan E. K."/>
            <person name="Chan C."/>
            <person name="Rhodes N."/>
            <person name="Thang M."/>
        </authorList>
    </citation>
    <scope>NUCLEOTIDE SEQUENCE</scope>
</reference>
<feature type="compositionally biased region" description="Basic and acidic residues" evidence="1">
    <location>
        <begin position="118"/>
        <end position="135"/>
    </location>
</feature>
<feature type="region of interest" description="Disordered" evidence="1">
    <location>
        <begin position="100"/>
        <end position="177"/>
    </location>
</feature>
<dbReference type="EMBL" id="CAMXCT010000657">
    <property type="protein sequence ID" value="CAI3981737.1"/>
    <property type="molecule type" value="Genomic_DNA"/>
</dbReference>
<dbReference type="EMBL" id="CAMXCT030000657">
    <property type="protein sequence ID" value="CAL4769049.1"/>
    <property type="molecule type" value="Genomic_DNA"/>
</dbReference>
<feature type="compositionally biased region" description="Polar residues" evidence="1">
    <location>
        <begin position="100"/>
        <end position="112"/>
    </location>
</feature>
<sequence>MAWHWHGNSERTWPDQAWQGDQEEGRGQWQQEANQQQSSGVDEQQHDPWESPGDREWSSQRTGWWGWGSWSWHDRSWNPWDNYDYQNRWWAYQDSNGSQTAEIRQPSMQVSEETPWDGQRRESASSVSRGDKVSEDLNPGDDDAEEVLQSSQTSASVTSRPREPKTGKDIIPAYDGSTPVRDFRRRVQLFEASTGIDKEFRAGRLVEQMSGLAWKCTETLDLSKLRAEGGVEYLLSHLQQELEPVEYIRVFETLHYFFKTFRRQKGESFVNFDMSFRSQMQKLDEVGAGLSGIVKSWWFLETAGLGQELRKQVVTASGGSYQYERLREALMAIVPSVQREDDVKVSPSAPANNTTSKAKFYMQKNVRINKVNMVDDDDETLDPKETEEEEPADLADHDADELERQAQVLMTQASRKRAQVEQGRGYMKIESPEQRQQRIANLKARMPCSACKAHGQTTYGHWHSDKECPFFGKTEPKGGKGVFVVAQENDVLSTSSEEVFMVNVSTIYGTNFMPKDQDEDDRYLALSDTCCARTVSGAAWMQNTMQELWKAGHEFYVLPERQAFRFGAGPRIWSEFAVVLPTCLGDGGKSVYIRVSVVPVDVPMLVSRQALLDLGAIMDIPSSIISFKQLGTSMNLETTPSNHLGFRFWKDDAFALPGDSDLWEAMALSEKETQAVRTPLKQLVVAMTSMLAPKLKADYASAIEARTFVTKHELMVHSVDRLKEIWALVKPAKAQVILPAGWRKWDLQSLKDLYEDQVLGDLERPADGHWTRWRRGQLIMEMSLWEEDVKTDLQMKNDPAQQDHRVMCEKCGIPMVHRTNRVTKEPFMGCIRFPECKVTYPYATAGMDTKEVFKKMNCETTQRTRKPSRKRVDRRAQASDGSWMPVPTDSDSGDMELQPEDVKKTHNANLTEEEMRLILQARAKAAAKSKNHKVRSRIRGGNERRKHMKRGLMAVRTVGLVTAKRRLRKKQLREKPLLEFTEELFDLQLSLGGDPDADMPPAQSGDSGTSGAGLEQRRGISPMASGSGALASGGIYFAVPPGRKLSEPVRQAICKIHCNLGHPSQADMLRFLKLGGVDGDERWYGEPDIQKAIALFKGVTKGTTYDDLTGQKGPKEDDVDINIDELFGEMNADEGLVGPDGQELPLKAKARLCLAGHLCPDSLSGELQLDSPTIERVSTMVFLHNMVCNGWLDNWFVGDISNAFLQGAPLEGKEMFMRQPRQGLPGLMPGQLLRLRKSVYGRPDAPRAWYNELARILEQELGFVRSVVDPAAFYLREPNGKLVGMMIIHVDDVMIGTDQGAYAGEVVERLRGRFPFGTWQAVAKESSGVSYCGKEIRVRGSGKDRYVTLCQKGFVEGRLDSIVVSRERAKQVEELKLVSGLIL</sequence>
<proteinExistence type="predicted"/>
<dbReference type="Gene3D" id="3.30.65.10">
    <property type="entry name" value="Bacterial Topoisomerase I, domain 1"/>
    <property type="match status" value="1"/>
</dbReference>
<feature type="domain" description="Reverse transcriptase Ty1/copia-type" evidence="2">
    <location>
        <begin position="1168"/>
        <end position="1316"/>
    </location>
</feature>
<feature type="compositionally biased region" description="Basic and acidic residues" evidence="1">
    <location>
        <begin position="43"/>
        <end position="58"/>
    </location>
</feature>
<comment type="caution">
    <text evidence="3">The sequence shown here is derived from an EMBL/GenBank/DDBJ whole genome shotgun (WGS) entry which is preliminary data.</text>
</comment>
<reference evidence="4 5" key="2">
    <citation type="submission" date="2024-05" db="EMBL/GenBank/DDBJ databases">
        <authorList>
            <person name="Chen Y."/>
            <person name="Shah S."/>
            <person name="Dougan E. K."/>
            <person name="Thang M."/>
            <person name="Chan C."/>
        </authorList>
    </citation>
    <scope>NUCLEOTIDE SEQUENCE [LARGE SCALE GENOMIC DNA]</scope>
</reference>
<dbReference type="InterPro" id="IPR013103">
    <property type="entry name" value="RVT_2"/>
</dbReference>
<evidence type="ECO:0000259" key="2">
    <source>
        <dbReference type="Pfam" id="PF07727"/>
    </source>
</evidence>
<feature type="compositionally biased region" description="Basic residues" evidence="1">
    <location>
        <begin position="863"/>
        <end position="873"/>
    </location>
</feature>
<feature type="region of interest" description="Disordered" evidence="1">
    <location>
        <begin position="1"/>
        <end position="62"/>
    </location>
</feature>
<dbReference type="EMBL" id="CAMXCT020000657">
    <property type="protein sequence ID" value="CAL1135112.1"/>
    <property type="molecule type" value="Genomic_DNA"/>
</dbReference>
<protein>
    <recommendedName>
        <fullName evidence="2">Reverse transcriptase Ty1/copia-type domain-containing protein</fullName>
    </recommendedName>
</protein>
<feature type="region of interest" description="Disordered" evidence="1">
    <location>
        <begin position="375"/>
        <end position="398"/>
    </location>
</feature>
<dbReference type="Proteomes" id="UP001152797">
    <property type="component" value="Unassembled WGS sequence"/>
</dbReference>
<evidence type="ECO:0000313" key="3">
    <source>
        <dbReference type="EMBL" id="CAI3981737.1"/>
    </source>
</evidence>
<feature type="compositionally biased region" description="Low complexity" evidence="1">
    <location>
        <begin position="28"/>
        <end position="37"/>
    </location>
</feature>
<keyword evidence="5" id="KW-1185">Reference proteome</keyword>
<feature type="region of interest" description="Disordered" evidence="1">
    <location>
        <begin position="858"/>
        <end position="897"/>
    </location>
</feature>
<evidence type="ECO:0000256" key="1">
    <source>
        <dbReference type="SAM" id="MobiDB-lite"/>
    </source>
</evidence>
<gene>
    <name evidence="3" type="ORF">C1SCF055_LOCUS9498</name>
</gene>
<name>A0A9P1BXW2_9DINO</name>
<organism evidence="3">
    <name type="scientific">Cladocopium goreaui</name>
    <dbReference type="NCBI Taxonomy" id="2562237"/>
    <lineage>
        <taxon>Eukaryota</taxon>
        <taxon>Sar</taxon>
        <taxon>Alveolata</taxon>
        <taxon>Dinophyceae</taxon>
        <taxon>Suessiales</taxon>
        <taxon>Symbiodiniaceae</taxon>
        <taxon>Cladocopium</taxon>
    </lineage>
</organism>
<dbReference type="OrthoDB" id="426269at2759"/>